<feature type="transmembrane region" description="Helical" evidence="1">
    <location>
        <begin position="45"/>
        <end position="65"/>
    </location>
</feature>
<protein>
    <submittedName>
        <fullName evidence="2">Uncharacterized protein</fullName>
    </submittedName>
</protein>
<keyword evidence="1" id="KW-1133">Transmembrane helix</keyword>
<proteinExistence type="predicted"/>
<reference evidence="2 3" key="1">
    <citation type="journal article" date="2019" name="Environ. Microbiol.">
        <title>Species interactions and distinct microbial communities in high Arctic permafrost affected cryosols are associated with the CH4 and CO2 gas fluxes.</title>
        <authorList>
            <person name="Altshuler I."/>
            <person name="Hamel J."/>
            <person name="Turney S."/>
            <person name="Magnuson E."/>
            <person name="Levesque R."/>
            <person name="Greer C."/>
            <person name="Whyte L.G."/>
        </authorList>
    </citation>
    <scope>NUCLEOTIDE SEQUENCE [LARGE SCALE GENOMIC DNA]</scope>
    <source>
        <strain evidence="2 3">S5.1</strain>
    </source>
</reference>
<evidence type="ECO:0000313" key="3">
    <source>
        <dbReference type="Proteomes" id="UP000318413"/>
    </source>
</evidence>
<accession>A0A502BSY7</accession>
<sequence length="110" mass="12256">MHLIGFALIFIALLSAAPVIGSRLQRIVGEQPSKLDEMELQQRHKAMNGAYMTFTALFLAAIAYAGAASDMNLWVPTGYENWNALFWGVFLYSSLLPTAFVAWAMPEERD</sequence>
<dbReference type="AlphaFoldDB" id="A0A502BSY7"/>
<keyword evidence="1" id="KW-0812">Transmembrane</keyword>
<keyword evidence="1" id="KW-0472">Membrane</keyword>
<gene>
    <name evidence="2" type="ORF">EAH84_15475</name>
</gene>
<comment type="caution">
    <text evidence="2">The sequence shown here is derived from an EMBL/GenBank/DDBJ whole genome shotgun (WGS) entry which is preliminary data.</text>
</comment>
<evidence type="ECO:0000256" key="1">
    <source>
        <dbReference type="SAM" id="Phobius"/>
    </source>
</evidence>
<keyword evidence="3" id="KW-1185">Reference proteome</keyword>
<evidence type="ECO:0000313" key="2">
    <source>
        <dbReference type="EMBL" id="TPG04335.1"/>
    </source>
</evidence>
<dbReference type="Proteomes" id="UP000318413">
    <property type="component" value="Unassembled WGS sequence"/>
</dbReference>
<feature type="transmembrane region" description="Helical" evidence="1">
    <location>
        <begin position="85"/>
        <end position="105"/>
    </location>
</feature>
<organism evidence="2 3">
    <name type="scientific">Sphingomonas oligophenolica</name>
    <dbReference type="NCBI Taxonomy" id="301154"/>
    <lineage>
        <taxon>Bacteria</taxon>
        <taxon>Pseudomonadati</taxon>
        <taxon>Pseudomonadota</taxon>
        <taxon>Alphaproteobacteria</taxon>
        <taxon>Sphingomonadales</taxon>
        <taxon>Sphingomonadaceae</taxon>
        <taxon>Sphingomonas</taxon>
    </lineage>
</organism>
<dbReference type="EMBL" id="RCZK01000033">
    <property type="protein sequence ID" value="TPG04335.1"/>
    <property type="molecule type" value="Genomic_DNA"/>
</dbReference>
<name>A0A502BSY7_9SPHN</name>